<feature type="non-terminal residue" evidence="2">
    <location>
        <position position="103"/>
    </location>
</feature>
<organism evidence="2 3">
    <name type="scientific">Polarella glacialis</name>
    <name type="common">Dinoflagellate</name>
    <dbReference type="NCBI Taxonomy" id="89957"/>
    <lineage>
        <taxon>Eukaryota</taxon>
        <taxon>Sar</taxon>
        <taxon>Alveolata</taxon>
        <taxon>Dinophyceae</taxon>
        <taxon>Suessiales</taxon>
        <taxon>Suessiaceae</taxon>
        <taxon>Polarella</taxon>
    </lineage>
</organism>
<gene>
    <name evidence="2" type="ORF">PGLA1383_LOCUS52314</name>
</gene>
<protein>
    <submittedName>
        <fullName evidence="2">Uncharacterized protein</fullName>
    </submittedName>
</protein>
<feature type="compositionally biased region" description="Gly residues" evidence="1">
    <location>
        <begin position="12"/>
        <end position="24"/>
    </location>
</feature>
<evidence type="ECO:0000313" key="3">
    <source>
        <dbReference type="Proteomes" id="UP000654075"/>
    </source>
</evidence>
<feature type="region of interest" description="Disordered" evidence="1">
    <location>
        <begin position="1"/>
        <end position="33"/>
    </location>
</feature>
<feature type="compositionally biased region" description="Basic and acidic residues" evidence="1">
    <location>
        <begin position="92"/>
        <end position="103"/>
    </location>
</feature>
<dbReference type="Proteomes" id="UP000654075">
    <property type="component" value="Unassembled WGS sequence"/>
</dbReference>
<keyword evidence="3" id="KW-1185">Reference proteome</keyword>
<proteinExistence type="predicted"/>
<sequence>SPSATPALQSGKGSGRRCGGGRGYKGGKGRHLRPEQALDLPALEILADKPLANWGPATSYVDSDIVNVGGLTDYAASVLEPNSSEGDSINYDDPKYDDPRSDW</sequence>
<comment type="caution">
    <text evidence="2">The sequence shown here is derived from an EMBL/GenBank/DDBJ whole genome shotgun (WGS) entry which is preliminary data.</text>
</comment>
<dbReference type="AlphaFoldDB" id="A0A813HHF4"/>
<evidence type="ECO:0000256" key="1">
    <source>
        <dbReference type="SAM" id="MobiDB-lite"/>
    </source>
</evidence>
<reference evidence="2" key="1">
    <citation type="submission" date="2021-02" db="EMBL/GenBank/DDBJ databases">
        <authorList>
            <person name="Dougan E. K."/>
            <person name="Rhodes N."/>
            <person name="Thang M."/>
            <person name="Chan C."/>
        </authorList>
    </citation>
    <scope>NUCLEOTIDE SEQUENCE</scope>
</reference>
<name>A0A813HHF4_POLGL</name>
<accession>A0A813HHF4</accession>
<dbReference type="EMBL" id="CAJNNV010031571">
    <property type="protein sequence ID" value="CAE8636910.1"/>
    <property type="molecule type" value="Genomic_DNA"/>
</dbReference>
<evidence type="ECO:0000313" key="2">
    <source>
        <dbReference type="EMBL" id="CAE8636910.1"/>
    </source>
</evidence>
<feature type="region of interest" description="Disordered" evidence="1">
    <location>
        <begin position="79"/>
        <end position="103"/>
    </location>
</feature>